<protein>
    <submittedName>
        <fullName evidence="2">PhnB protein</fullName>
    </submittedName>
</protein>
<evidence type="ECO:0000313" key="2">
    <source>
        <dbReference type="EMBL" id="MBB6498081.1"/>
    </source>
</evidence>
<dbReference type="PANTHER" id="PTHR33990">
    <property type="entry name" value="PROTEIN YJDN-RELATED"/>
    <property type="match status" value="1"/>
</dbReference>
<name>A0A7X0IZ23_9SPHI</name>
<dbReference type="CDD" id="cd06588">
    <property type="entry name" value="PhnB_like"/>
    <property type="match status" value="1"/>
</dbReference>
<organism evidence="2 3">
    <name type="scientific">Pedobacter cryoconitis</name>
    <dbReference type="NCBI Taxonomy" id="188932"/>
    <lineage>
        <taxon>Bacteria</taxon>
        <taxon>Pseudomonadati</taxon>
        <taxon>Bacteroidota</taxon>
        <taxon>Sphingobacteriia</taxon>
        <taxon>Sphingobacteriales</taxon>
        <taxon>Sphingobacteriaceae</taxon>
        <taxon>Pedobacter</taxon>
    </lineage>
</organism>
<sequence>MKHIDVYLTFGGNCAEAMTFYQKCLGGELYMQTVGESPIAAQCPAGMKDQIMHSSLTKDGLLLLMASDMIGPGGLVNGNSVTLSISCKSEEEINHLFSVLSAGGKIIDPLKLQFWGALFGVLNDRFGVKWMLLFDKTQQN</sequence>
<dbReference type="PANTHER" id="PTHR33990:SF1">
    <property type="entry name" value="PROTEIN YJDN"/>
    <property type="match status" value="1"/>
</dbReference>
<evidence type="ECO:0000313" key="3">
    <source>
        <dbReference type="Proteomes" id="UP000521017"/>
    </source>
</evidence>
<evidence type="ECO:0000259" key="1">
    <source>
        <dbReference type="Pfam" id="PF00903"/>
    </source>
</evidence>
<dbReference type="Proteomes" id="UP000521017">
    <property type="component" value="Unassembled WGS sequence"/>
</dbReference>
<dbReference type="Pfam" id="PF00903">
    <property type="entry name" value="Glyoxalase"/>
    <property type="match status" value="1"/>
</dbReference>
<dbReference type="InterPro" id="IPR004360">
    <property type="entry name" value="Glyas_Fos-R_dOase_dom"/>
</dbReference>
<dbReference type="SUPFAM" id="SSF54593">
    <property type="entry name" value="Glyoxalase/Bleomycin resistance protein/Dihydroxybiphenyl dioxygenase"/>
    <property type="match status" value="1"/>
</dbReference>
<gene>
    <name evidence="2" type="ORF">HDF25_000205</name>
</gene>
<dbReference type="EMBL" id="JACHCC010000001">
    <property type="protein sequence ID" value="MBB6498081.1"/>
    <property type="molecule type" value="Genomic_DNA"/>
</dbReference>
<dbReference type="InterPro" id="IPR029068">
    <property type="entry name" value="Glyas_Bleomycin-R_OHBP_Dase"/>
</dbReference>
<dbReference type="AlphaFoldDB" id="A0A7X0IZ23"/>
<reference evidence="2 3" key="1">
    <citation type="submission" date="2020-08" db="EMBL/GenBank/DDBJ databases">
        <title>Genomic Encyclopedia of Type Strains, Phase IV (KMG-V): Genome sequencing to study the core and pangenomes of soil and plant-associated prokaryotes.</title>
        <authorList>
            <person name="Whitman W."/>
        </authorList>
    </citation>
    <scope>NUCLEOTIDE SEQUENCE [LARGE SCALE GENOMIC DNA]</scope>
    <source>
        <strain evidence="2 3">M2T3</strain>
    </source>
</reference>
<accession>A0A7X0IZ23</accession>
<dbReference type="InterPro" id="IPR028973">
    <property type="entry name" value="PhnB-like"/>
</dbReference>
<dbReference type="RefSeq" id="WP_184621871.1">
    <property type="nucleotide sequence ID" value="NZ_JACHCC010000001.1"/>
</dbReference>
<dbReference type="Gene3D" id="3.10.180.10">
    <property type="entry name" value="2,3-Dihydroxybiphenyl 1,2-Dioxygenase, domain 1"/>
    <property type="match status" value="1"/>
</dbReference>
<feature type="domain" description="Glyoxalase/fosfomycin resistance/dioxygenase" evidence="1">
    <location>
        <begin position="4"/>
        <end position="132"/>
    </location>
</feature>
<comment type="caution">
    <text evidence="2">The sequence shown here is derived from an EMBL/GenBank/DDBJ whole genome shotgun (WGS) entry which is preliminary data.</text>
</comment>
<proteinExistence type="predicted"/>